<dbReference type="Pfam" id="PF07690">
    <property type="entry name" value="MFS_1"/>
    <property type="match status" value="1"/>
</dbReference>
<dbReference type="InterPro" id="IPR036259">
    <property type="entry name" value="MFS_trans_sf"/>
</dbReference>
<evidence type="ECO:0000313" key="7">
    <source>
        <dbReference type="EMBL" id="KAK5057513.1"/>
    </source>
</evidence>
<keyword evidence="3 5" id="KW-1133">Transmembrane helix</keyword>
<evidence type="ECO:0000256" key="5">
    <source>
        <dbReference type="SAM" id="Phobius"/>
    </source>
</evidence>
<dbReference type="Gene3D" id="1.20.1250.20">
    <property type="entry name" value="MFS general substrate transporter like domains"/>
    <property type="match status" value="1"/>
</dbReference>
<dbReference type="InterPro" id="IPR020846">
    <property type="entry name" value="MFS_dom"/>
</dbReference>
<dbReference type="GO" id="GO:0022857">
    <property type="term" value="F:transmembrane transporter activity"/>
    <property type="evidence" value="ECO:0007669"/>
    <property type="project" value="InterPro"/>
</dbReference>
<feature type="domain" description="Major facilitator superfamily (MFS) profile" evidence="6">
    <location>
        <begin position="25"/>
        <end position="536"/>
    </location>
</feature>
<feature type="transmembrane region" description="Helical" evidence="5">
    <location>
        <begin position="387"/>
        <end position="405"/>
    </location>
</feature>
<feature type="transmembrane region" description="Helical" evidence="5">
    <location>
        <begin position="292"/>
        <end position="309"/>
    </location>
</feature>
<feature type="transmembrane region" description="Helical" evidence="5">
    <location>
        <begin position="148"/>
        <end position="171"/>
    </location>
</feature>
<dbReference type="EMBL" id="JAVRRD010000006">
    <property type="protein sequence ID" value="KAK5057513.1"/>
    <property type="molecule type" value="Genomic_DNA"/>
</dbReference>
<proteinExistence type="predicted"/>
<keyword evidence="2 5" id="KW-0812">Transmembrane</keyword>
<comment type="subcellular location">
    <subcellularLocation>
        <location evidence="1">Membrane</location>
        <topology evidence="1">Multi-pass membrane protein</topology>
    </subcellularLocation>
</comment>
<dbReference type="CDD" id="cd06179">
    <property type="entry name" value="MFS_TRI12_like"/>
    <property type="match status" value="1"/>
</dbReference>
<keyword evidence="4 5" id="KW-0472">Membrane</keyword>
<feature type="transmembrane region" description="Helical" evidence="5">
    <location>
        <begin position="358"/>
        <end position="375"/>
    </location>
</feature>
<feature type="transmembrane region" description="Helical" evidence="5">
    <location>
        <begin position="183"/>
        <end position="203"/>
    </location>
</feature>
<feature type="transmembrane region" description="Helical" evidence="5">
    <location>
        <begin position="512"/>
        <end position="531"/>
    </location>
</feature>
<feature type="transmembrane region" description="Helical" evidence="5">
    <location>
        <begin position="20"/>
        <end position="42"/>
    </location>
</feature>
<feature type="transmembrane region" description="Helical" evidence="5">
    <location>
        <begin position="250"/>
        <end position="271"/>
    </location>
</feature>
<evidence type="ECO:0000313" key="8">
    <source>
        <dbReference type="Proteomes" id="UP001358417"/>
    </source>
</evidence>
<gene>
    <name evidence="7" type="ORF">LTR84_011513</name>
</gene>
<dbReference type="PROSITE" id="PS50850">
    <property type="entry name" value="MFS"/>
    <property type="match status" value="1"/>
</dbReference>
<name>A0AAV9NIS0_9EURO</name>
<feature type="transmembrane region" description="Helical" evidence="5">
    <location>
        <begin position="62"/>
        <end position="79"/>
    </location>
</feature>
<reference evidence="7 8" key="1">
    <citation type="submission" date="2023-08" db="EMBL/GenBank/DDBJ databases">
        <title>Black Yeasts Isolated from many extreme environments.</title>
        <authorList>
            <person name="Coleine C."/>
            <person name="Stajich J.E."/>
            <person name="Selbmann L."/>
        </authorList>
    </citation>
    <scope>NUCLEOTIDE SEQUENCE [LARGE SCALE GENOMIC DNA]</scope>
    <source>
        <strain evidence="7 8">CCFEE 5792</strain>
    </source>
</reference>
<dbReference type="AlphaFoldDB" id="A0AAV9NIS0"/>
<dbReference type="GeneID" id="89979663"/>
<feature type="transmembrane region" description="Helical" evidence="5">
    <location>
        <begin position="91"/>
        <end position="107"/>
    </location>
</feature>
<evidence type="ECO:0000256" key="3">
    <source>
        <dbReference type="ARBA" id="ARBA00022989"/>
    </source>
</evidence>
<organism evidence="7 8">
    <name type="scientific">Exophiala bonariae</name>
    <dbReference type="NCBI Taxonomy" id="1690606"/>
    <lineage>
        <taxon>Eukaryota</taxon>
        <taxon>Fungi</taxon>
        <taxon>Dikarya</taxon>
        <taxon>Ascomycota</taxon>
        <taxon>Pezizomycotina</taxon>
        <taxon>Eurotiomycetes</taxon>
        <taxon>Chaetothyriomycetidae</taxon>
        <taxon>Chaetothyriales</taxon>
        <taxon>Herpotrichiellaceae</taxon>
        <taxon>Exophiala</taxon>
    </lineage>
</organism>
<evidence type="ECO:0000256" key="1">
    <source>
        <dbReference type="ARBA" id="ARBA00004141"/>
    </source>
</evidence>
<feature type="transmembrane region" description="Helical" evidence="5">
    <location>
        <begin position="113"/>
        <end position="136"/>
    </location>
</feature>
<sequence length="570" mass="60780">MGETMTTAAHLEYREANAEVHIKTIILVIAVNVVYFAQLVNVVGSGAYARSISAVVGGEADIVWLTSVISILTVVLSPPVSQATDYWGRKWFLVVLTALGCVGSIVVSRADSMAMAIAGFTVTGLSYGAQPLLHAVTSEVLPRKHRPYAQASVNVSASLGAIFGLLVGGALTRNNHPNGFRTYWYITAAIYAVGAAACGLLYNPPPRELQLSLTLQEKLRKLDWLGYLLLMSGLVLFCLGLSWSQNPYPWTSARVLATFLVGVVLTVALVIHQWRFKSDGMFHHALFRGRNFVLGVFCIFCEGITFFAANNYFAFEVSVFYATDPLTIGLHYTIAFYTFGLFAVVAGLYCWKTKTVRLPIIVAFLSFVIFDILMATSDAHTPEANIWAYPIFLGLGLGFCLTALITAAQFSAPVELIAVASGLLIGVRSLGGSIGLAIYNAIFNNVLSNNLGPKIAAAALPLGLPAESLGPLIGALTAHDNAALAQIPGVNEDIIGAAAGALLDAFGLAFRYVWVAAGCFALLALIASLFITNPTGDFNAHIDAPVEIDTIAEIGGEQGSSDKEIQRSVT</sequence>
<dbReference type="InterPro" id="IPR011701">
    <property type="entry name" value="MFS"/>
</dbReference>
<feature type="transmembrane region" description="Helical" evidence="5">
    <location>
        <begin position="329"/>
        <end position="351"/>
    </location>
</feature>
<protein>
    <recommendedName>
        <fullName evidence="6">Major facilitator superfamily (MFS) profile domain-containing protein</fullName>
    </recommendedName>
</protein>
<accession>A0AAV9NIS0</accession>
<dbReference type="SUPFAM" id="SSF103473">
    <property type="entry name" value="MFS general substrate transporter"/>
    <property type="match status" value="1"/>
</dbReference>
<keyword evidence="8" id="KW-1185">Reference proteome</keyword>
<dbReference type="PANTHER" id="PTHR23501">
    <property type="entry name" value="MAJOR FACILITATOR SUPERFAMILY"/>
    <property type="match status" value="1"/>
</dbReference>
<dbReference type="InterPro" id="IPR053791">
    <property type="entry name" value="MFS_Tri12-like"/>
</dbReference>
<feature type="transmembrane region" description="Helical" evidence="5">
    <location>
        <begin position="417"/>
        <end position="442"/>
    </location>
</feature>
<evidence type="ECO:0000259" key="6">
    <source>
        <dbReference type="PROSITE" id="PS50850"/>
    </source>
</evidence>
<evidence type="ECO:0000256" key="4">
    <source>
        <dbReference type="ARBA" id="ARBA00023136"/>
    </source>
</evidence>
<dbReference type="Proteomes" id="UP001358417">
    <property type="component" value="Unassembled WGS sequence"/>
</dbReference>
<dbReference type="RefSeq" id="XP_064708631.1">
    <property type="nucleotide sequence ID" value="XM_064855042.1"/>
</dbReference>
<comment type="caution">
    <text evidence="7">The sequence shown here is derived from an EMBL/GenBank/DDBJ whole genome shotgun (WGS) entry which is preliminary data.</text>
</comment>
<dbReference type="PANTHER" id="PTHR23501:SF195">
    <property type="entry name" value="PEP5"/>
    <property type="match status" value="1"/>
</dbReference>
<dbReference type="GO" id="GO:0005886">
    <property type="term" value="C:plasma membrane"/>
    <property type="evidence" value="ECO:0007669"/>
    <property type="project" value="TreeGrafter"/>
</dbReference>
<evidence type="ECO:0000256" key="2">
    <source>
        <dbReference type="ARBA" id="ARBA00022692"/>
    </source>
</evidence>
<feature type="transmembrane region" description="Helical" evidence="5">
    <location>
        <begin position="224"/>
        <end position="244"/>
    </location>
</feature>